<dbReference type="EMBL" id="CP136962">
    <property type="protein sequence ID" value="WOS98181.1"/>
    <property type="molecule type" value="Genomic_DNA"/>
</dbReference>
<dbReference type="GO" id="GO:0005886">
    <property type="term" value="C:plasma membrane"/>
    <property type="evidence" value="ECO:0007669"/>
    <property type="project" value="UniProtKB-SubCell"/>
</dbReference>
<keyword evidence="4" id="KW-0547">Nucleotide-binding</keyword>
<keyword evidence="3 9" id="KW-0812">Transmembrane</keyword>
<dbReference type="InterPro" id="IPR043760">
    <property type="entry name" value="PycTM_dom"/>
</dbReference>
<feature type="compositionally biased region" description="Basic and acidic residues" evidence="8">
    <location>
        <begin position="67"/>
        <end position="79"/>
    </location>
</feature>
<keyword evidence="6" id="KW-0051">Antiviral defense</keyword>
<keyword evidence="5 9" id="KW-1133">Transmembrane helix</keyword>
<dbReference type="Pfam" id="PF18967">
    <property type="entry name" value="PycTM"/>
    <property type="match status" value="1"/>
</dbReference>
<feature type="compositionally biased region" description="Polar residues" evidence="8">
    <location>
        <begin position="25"/>
        <end position="41"/>
    </location>
</feature>
<gene>
    <name evidence="11" type="ORF">CYJ98_000540</name>
</gene>
<feature type="transmembrane region" description="Helical" evidence="9">
    <location>
        <begin position="282"/>
        <end position="301"/>
    </location>
</feature>
<keyword evidence="7 9" id="KW-0472">Membrane</keyword>
<feature type="domain" description="Pycsar effector protein" evidence="10">
    <location>
        <begin position="125"/>
        <end position="299"/>
    </location>
</feature>
<proteinExistence type="predicted"/>
<evidence type="ECO:0000256" key="2">
    <source>
        <dbReference type="ARBA" id="ARBA00022475"/>
    </source>
</evidence>
<feature type="compositionally biased region" description="Basic and acidic residues" evidence="8">
    <location>
        <begin position="1"/>
        <end position="22"/>
    </location>
</feature>
<feature type="transmembrane region" description="Helical" evidence="9">
    <location>
        <begin position="161"/>
        <end position="181"/>
    </location>
</feature>
<evidence type="ECO:0000256" key="6">
    <source>
        <dbReference type="ARBA" id="ARBA00023118"/>
    </source>
</evidence>
<feature type="transmembrane region" description="Helical" evidence="9">
    <location>
        <begin position="133"/>
        <end position="155"/>
    </location>
</feature>
<evidence type="ECO:0000256" key="7">
    <source>
        <dbReference type="ARBA" id="ARBA00023136"/>
    </source>
</evidence>
<dbReference type="Proteomes" id="UP000234781">
    <property type="component" value="Chromosome"/>
</dbReference>
<keyword evidence="2" id="KW-1003">Cell membrane</keyword>
<organism evidence="11 12">
    <name type="scientific">Neisseria perflava</name>
    <dbReference type="NCBI Taxonomy" id="33053"/>
    <lineage>
        <taxon>Bacteria</taxon>
        <taxon>Pseudomonadati</taxon>
        <taxon>Pseudomonadota</taxon>
        <taxon>Betaproteobacteria</taxon>
        <taxon>Neisseriales</taxon>
        <taxon>Neisseriaceae</taxon>
        <taxon>Neisseria</taxon>
    </lineage>
</organism>
<evidence type="ECO:0000256" key="1">
    <source>
        <dbReference type="ARBA" id="ARBA00004236"/>
    </source>
</evidence>
<feature type="region of interest" description="Disordered" evidence="8">
    <location>
        <begin position="62"/>
        <end position="99"/>
    </location>
</feature>
<evidence type="ECO:0000259" key="10">
    <source>
        <dbReference type="Pfam" id="PF18967"/>
    </source>
</evidence>
<evidence type="ECO:0000256" key="3">
    <source>
        <dbReference type="ARBA" id="ARBA00022692"/>
    </source>
</evidence>
<dbReference type="SUPFAM" id="SSF63829">
    <property type="entry name" value="Calcium-dependent phosphotriesterase"/>
    <property type="match status" value="1"/>
</dbReference>
<feature type="region of interest" description="Disordered" evidence="8">
    <location>
        <begin position="1"/>
        <end position="41"/>
    </location>
</feature>
<evidence type="ECO:0000256" key="5">
    <source>
        <dbReference type="ARBA" id="ARBA00022989"/>
    </source>
</evidence>
<comment type="subcellular location">
    <subcellularLocation>
        <location evidence="1">Cell membrane</location>
    </subcellularLocation>
</comment>
<dbReference type="AlphaFoldDB" id="A0A9X7F7E5"/>
<feature type="compositionally biased region" description="Basic residues" evidence="8">
    <location>
        <begin position="80"/>
        <end position="94"/>
    </location>
</feature>
<evidence type="ECO:0000313" key="11">
    <source>
        <dbReference type="EMBL" id="WOS98181.1"/>
    </source>
</evidence>
<name>A0A9X7F7E5_NEIPE</name>
<sequence>MSLNDWKEDGRPKQMGDQEKPLNDSAATESQQDVDFWDHNQNGVVENEVEVVADAVEIQEAVEGQEVVEHPEMPSEKSEKKAKRKKDKAKKKKNKAEDLNASDLLGTNKGVETMFRNAVRSEMELLALAATKANIMISLNGFIVSALMISGAFIFSSSPEFLIPASTFMITAAASIVFALLSASPERIGKMQAARTWLKDFVRGRSKLRDLKTRLSSTETRFFGGSQPNILIYEDRVKLQKDQYWEMMQEIMGDRKQIYEKMSDHLYWLGLLADKQFKYINLSYAVFRWGLLASLVAFIGVKTLPSLLMPPANNAAELRSLGINMFNGVFEPSAVQQLPDGKLLIAEDEPNHAFSIISIDKTGRFVEDEALDTRVITGFKRRLSDLEALARDEEGFIYALTSHSRTRKGNRSPDREHLMRFKIQDGNVLGLTSYDNLTQVLETDHKLHDLIRERTKAEVSFDEINIEGMAFDPVKKRLVLGFRDPEFNNMAFVAFISNPKDVFERNAKPEFDEVAVIDIDGGGIRSLNYDPVLKTYVIANEVKDENGQKFSQLWTWSGNPTDEPQKISLPNLQHITNVEAVDSIIVNGKPQMILMGDEGNASQKITAKYMLVDYSQLGKQ</sequence>
<reference evidence="12" key="1">
    <citation type="submission" date="2017-12" db="EMBL/GenBank/DDBJ databases">
        <title>Phylogenetic diversity of female urinary microbiome.</title>
        <authorList>
            <person name="Thomas-White K."/>
            <person name="Wolfe A.J."/>
        </authorList>
    </citation>
    <scope>NUCLEOTIDE SEQUENCE [LARGE SCALE GENOMIC DNA]</scope>
    <source>
        <strain evidence="12">UMB0023</strain>
    </source>
</reference>
<evidence type="ECO:0000256" key="4">
    <source>
        <dbReference type="ARBA" id="ARBA00022741"/>
    </source>
</evidence>
<evidence type="ECO:0000256" key="8">
    <source>
        <dbReference type="SAM" id="MobiDB-lite"/>
    </source>
</evidence>
<evidence type="ECO:0000313" key="12">
    <source>
        <dbReference type="Proteomes" id="UP000234781"/>
    </source>
</evidence>
<reference evidence="11 12" key="2">
    <citation type="submission" date="2023-10" db="EMBL/GenBank/DDBJ databases">
        <authorList>
            <person name="Choi B."/>
        </authorList>
    </citation>
    <scope>NUCLEOTIDE SEQUENCE [LARGE SCALE GENOMIC DNA]</scope>
    <source>
        <strain evidence="11 12">UMB0023</strain>
    </source>
</reference>
<evidence type="ECO:0000256" key="9">
    <source>
        <dbReference type="SAM" id="Phobius"/>
    </source>
</evidence>
<protein>
    <submittedName>
        <fullName evidence="11">DUF5706 domain-containing protein</fullName>
    </submittedName>
</protein>
<dbReference type="GO" id="GO:0000166">
    <property type="term" value="F:nucleotide binding"/>
    <property type="evidence" value="ECO:0007669"/>
    <property type="project" value="UniProtKB-KW"/>
</dbReference>
<keyword evidence="12" id="KW-1185">Reference proteome</keyword>
<accession>A0A9X7F7E5</accession>
<dbReference type="GO" id="GO:0051607">
    <property type="term" value="P:defense response to virus"/>
    <property type="evidence" value="ECO:0007669"/>
    <property type="project" value="UniProtKB-KW"/>
</dbReference>